<comment type="caution">
    <text evidence="9">The sequence shown here is derived from an EMBL/GenBank/DDBJ whole genome shotgun (WGS) entry which is preliminary data.</text>
</comment>
<dbReference type="CDD" id="cd07331">
    <property type="entry name" value="M48C_Oma1_like"/>
    <property type="match status" value="1"/>
</dbReference>
<name>A0A507BNR1_9PEZI</name>
<gene>
    <name evidence="9" type="ORF">E0L32_011669</name>
</gene>
<keyword evidence="1 6" id="KW-0645">Protease</keyword>
<evidence type="ECO:0000256" key="6">
    <source>
        <dbReference type="RuleBase" id="RU003983"/>
    </source>
</evidence>
<dbReference type="GeneID" id="41979116"/>
<feature type="transmembrane region" description="Helical" evidence="7">
    <location>
        <begin position="96"/>
        <end position="113"/>
    </location>
</feature>
<evidence type="ECO:0000256" key="5">
    <source>
        <dbReference type="ARBA" id="ARBA00023049"/>
    </source>
</evidence>
<organism evidence="9 10">
    <name type="scientific">Thyridium curvatum</name>
    <dbReference type="NCBI Taxonomy" id="1093900"/>
    <lineage>
        <taxon>Eukaryota</taxon>
        <taxon>Fungi</taxon>
        <taxon>Dikarya</taxon>
        <taxon>Ascomycota</taxon>
        <taxon>Pezizomycotina</taxon>
        <taxon>Sordariomycetes</taxon>
        <taxon>Sordariomycetidae</taxon>
        <taxon>Thyridiales</taxon>
        <taxon>Thyridiaceae</taxon>
        <taxon>Thyridium</taxon>
    </lineage>
</organism>
<evidence type="ECO:0000313" key="10">
    <source>
        <dbReference type="Proteomes" id="UP000319257"/>
    </source>
</evidence>
<feature type="transmembrane region" description="Helical" evidence="7">
    <location>
        <begin position="250"/>
        <end position="273"/>
    </location>
</feature>
<dbReference type="GO" id="GO:0005743">
    <property type="term" value="C:mitochondrial inner membrane"/>
    <property type="evidence" value="ECO:0007669"/>
    <property type="project" value="TreeGrafter"/>
</dbReference>
<protein>
    <recommendedName>
        <fullName evidence="8">Peptidase M48 domain-containing protein</fullName>
    </recommendedName>
</protein>
<sequence>MLSRRLLSMRPALVRSWPASRSSSAPQLPVLGRSVSSQISKAAVWRSQPVQIRSRRHPFSTFSSRRYYDPNDHRLRTARPVVTTGQLRRVIRSPSTHAVIVFAIASAIAFYFYNIEVVPVSGRKRFNCFGEESVNQVSEMQYKRVIYEVESQGGRFLSDWDWRTIMVKRVMKRLIPVSGMEDENWEVMVIDDPGTANAFVLPGGKVFVFSGIFNMVKNESAMAAVLGHEIAHNLAGHIAERLSQSIGVNILWGSLLFLSLAIPGGIFAVQFFGRGFLDILFERPMGRLQESEADYIGLMMMAEACYDPRDAVDFWARMDRAQQGEPPEWLSTHPSNRNRIEKIQGWLPKAIEKREESNCHGTQGFAELFKRAMRQGIVLSE</sequence>
<evidence type="ECO:0000259" key="8">
    <source>
        <dbReference type="Pfam" id="PF01435"/>
    </source>
</evidence>
<keyword evidence="5 6" id="KW-0482">Metalloprotease</keyword>
<dbReference type="RefSeq" id="XP_031000139.1">
    <property type="nucleotide sequence ID" value="XM_031134423.1"/>
</dbReference>
<dbReference type="STRING" id="1093900.A0A507BNR1"/>
<evidence type="ECO:0000313" key="9">
    <source>
        <dbReference type="EMBL" id="TPX18428.1"/>
    </source>
</evidence>
<dbReference type="Gene3D" id="3.30.2010.10">
    <property type="entry name" value="Metalloproteases ('zincins'), catalytic domain"/>
    <property type="match status" value="1"/>
</dbReference>
<proteinExistence type="inferred from homology"/>
<evidence type="ECO:0000256" key="1">
    <source>
        <dbReference type="ARBA" id="ARBA00022670"/>
    </source>
</evidence>
<dbReference type="InterPro" id="IPR001915">
    <property type="entry name" value="Peptidase_M48"/>
</dbReference>
<keyword evidence="7" id="KW-0812">Transmembrane</keyword>
<evidence type="ECO:0000256" key="3">
    <source>
        <dbReference type="ARBA" id="ARBA00022801"/>
    </source>
</evidence>
<dbReference type="GO" id="GO:0004222">
    <property type="term" value="F:metalloendopeptidase activity"/>
    <property type="evidence" value="ECO:0007669"/>
    <property type="project" value="InterPro"/>
</dbReference>
<comment type="cofactor">
    <cofactor evidence="6">
        <name>Zn(2+)</name>
        <dbReference type="ChEBI" id="CHEBI:29105"/>
    </cofactor>
    <text evidence="6">Binds 1 zinc ion per subunit.</text>
</comment>
<accession>A0A507BNR1</accession>
<dbReference type="InParanoid" id="A0A507BNR1"/>
<dbReference type="GO" id="GO:0034982">
    <property type="term" value="P:mitochondrial protein processing"/>
    <property type="evidence" value="ECO:0007669"/>
    <property type="project" value="TreeGrafter"/>
</dbReference>
<comment type="similarity">
    <text evidence="6">Belongs to the peptidase M48 family.</text>
</comment>
<reference evidence="9 10" key="1">
    <citation type="submission" date="2019-06" db="EMBL/GenBank/DDBJ databases">
        <title>Draft genome sequence of the filamentous fungus Phialemoniopsis curvata isolated from diesel fuel.</title>
        <authorList>
            <person name="Varaljay V.A."/>
            <person name="Lyon W.J."/>
            <person name="Crouch A.L."/>
            <person name="Drake C.E."/>
            <person name="Hollomon J.M."/>
            <person name="Nadeau L.J."/>
            <person name="Nunn H.S."/>
            <person name="Stevenson B.S."/>
            <person name="Bojanowski C.L."/>
            <person name="Crookes-Goodson W.J."/>
        </authorList>
    </citation>
    <scope>NUCLEOTIDE SEQUENCE [LARGE SCALE GENOMIC DNA]</scope>
    <source>
        <strain evidence="9 10">D216</strain>
    </source>
</reference>
<keyword evidence="7" id="KW-0472">Membrane</keyword>
<keyword evidence="7" id="KW-1133">Transmembrane helix</keyword>
<evidence type="ECO:0000256" key="7">
    <source>
        <dbReference type="SAM" id="Phobius"/>
    </source>
</evidence>
<dbReference type="PANTHER" id="PTHR22726:SF1">
    <property type="entry name" value="METALLOENDOPEPTIDASE OMA1, MITOCHONDRIAL"/>
    <property type="match status" value="1"/>
</dbReference>
<evidence type="ECO:0000256" key="4">
    <source>
        <dbReference type="ARBA" id="ARBA00022833"/>
    </source>
</evidence>
<dbReference type="Pfam" id="PF01435">
    <property type="entry name" value="Peptidase_M48"/>
    <property type="match status" value="1"/>
</dbReference>
<dbReference type="OrthoDB" id="7464992at2759"/>
<dbReference type="EMBL" id="SKBQ01000113">
    <property type="protein sequence ID" value="TPX18428.1"/>
    <property type="molecule type" value="Genomic_DNA"/>
</dbReference>
<dbReference type="AlphaFoldDB" id="A0A507BNR1"/>
<feature type="domain" description="Peptidase M48" evidence="8">
    <location>
        <begin position="164"/>
        <end position="346"/>
    </location>
</feature>
<dbReference type="GO" id="GO:0046872">
    <property type="term" value="F:metal ion binding"/>
    <property type="evidence" value="ECO:0007669"/>
    <property type="project" value="UniProtKB-KW"/>
</dbReference>
<keyword evidence="3 6" id="KW-0378">Hydrolase</keyword>
<dbReference type="PANTHER" id="PTHR22726">
    <property type="entry name" value="METALLOENDOPEPTIDASE OMA1"/>
    <property type="match status" value="1"/>
</dbReference>
<dbReference type="GO" id="GO:0006515">
    <property type="term" value="P:protein quality control for misfolded or incompletely synthesized proteins"/>
    <property type="evidence" value="ECO:0007669"/>
    <property type="project" value="TreeGrafter"/>
</dbReference>
<keyword evidence="10" id="KW-1185">Reference proteome</keyword>
<dbReference type="InterPro" id="IPR051156">
    <property type="entry name" value="Mito/Outer_Membr_Metalloprot"/>
</dbReference>
<evidence type="ECO:0000256" key="2">
    <source>
        <dbReference type="ARBA" id="ARBA00022723"/>
    </source>
</evidence>
<dbReference type="FunCoup" id="A0A507BNR1">
    <property type="interactions" value="214"/>
</dbReference>
<keyword evidence="4 6" id="KW-0862">Zinc</keyword>
<dbReference type="Proteomes" id="UP000319257">
    <property type="component" value="Unassembled WGS sequence"/>
</dbReference>
<keyword evidence="2" id="KW-0479">Metal-binding</keyword>